<sequence length="149" mass="16676">MEDFLMNKNQQRMYNYGRLINDVMSDVEKLQDRMSPQFQTLRTAIDDDKLADVAADDFADIQSSFANGTAEYRTLAEKLNAASAPARLLGNHKLLVGAFDRFVQGCQEMTDSLQDGGKIDVAKFDAAEQAQDAETDKITKYIQKISLLV</sequence>
<reference evidence="1 2" key="1">
    <citation type="journal article" date="2015" name="Genome Announc.">
        <title>Expanding the biotechnology potential of lactobacilli through comparative genomics of 213 strains and associated genera.</title>
        <authorList>
            <person name="Sun Z."/>
            <person name="Harris H.M."/>
            <person name="McCann A."/>
            <person name="Guo C."/>
            <person name="Argimon S."/>
            <person name="Zhang W."/>
            <person name="Yang X."/>
            <person name="Jeffery I.B."/>
            <person name="Cooney J.C."/>
            <person name="Kagawa T.F."/>
            <person name="Liu W."/>
            <person name="Song Y."/>
            <person name="Salvetti E."/>
            <person name="Wrobel A."/>
            <person name="Rasinkangas P."/>
            <person name="Parkhill J."/>
            <person name="Rea M.C."/>
            <person name="O'Sullivan O."/>
            <person name="Ritari J."/>
            <person name="Douillard F.P."/>
            <person name="Paul Ross R."/>
            <person name="Yang R."/>
            <person name="Briner A.E."/>
            <person name="Felis G.E."/>
            <person name="de Vos W.M."/>
            <person name="Barrangou R."/>
            <person name="Klaenhammer T.R."/>
            <person name="Caufield P.W."/>
            <person name="Cui Y."/>
            <person name="Zhang H."/>
            <person name="O'Toole P.W."/>
        </authorList>
    </citation>
    <scope>NUCLEOTIDE SEQUENCE [LARGE SCALE GENOMIC DNA]</scope>
    <source>
        <strain evidence="1 2">DSM 15945</strain>
    </source>
</reference>
<proteinExistence type="predicted"/>
<protein>
    <recommendedName>
        <fullName evidence="3">Chemotaxis protein</fullName>
    </recommendedName>
</protein>
<evidence type="ECO:0000313" key="1">
    <source>
        <dbReference type="EMBL" id="KRL86511.1"/>
    </source>
</evidence>
<dbReference type="Proteomes" id="UP000051922">
    <property type="component" value="Unassembled WGS sequence"/>
</dbReference>
<dbReference type="PATRIC" id="fig|1423783.4.peg.787"/>
<accession>A0A0R1TZ77</accession>
<dbReference type="AlphaFoldDB" id="A0A0R1TZ77"/>
<keyword evidence="2" id="KW-1185">Reference proteome</keyword>
<name>A0A0R1TZ77_9LACO</name>
<dbReference type="EMBL" id="AZFJ01000044">
    <property type="protein sequence ID" value="KRL86511.1"/>
    <property type="molecule type" value="Genomic_DNA"/>
</dbReference>
<evidence type="ECO:0000313" key="2">
    <source>
        <dbReference type="Proteomes" id="UP000051922"/>
    </source>
</evidence>
<comment type="caution">
    <text evidence="1">The sequence shown here is derived from an EMBL/GenBank/DDBJ whole genome shotgun (WGS) entry which is preliminary data.</text>
</comment>
<organism evidence="1 2">
    <name type="scientific">Lacticaseibacillus pantheris DSM 15945 = JCM 12539 = NBRC 106106</name>
    <dbReference type="NCBI Taxonomy" id="1423783"/>
    <lineage>
        <taxon>Bacteria</taxon>
        <taxon>Bacillati</taxon>
        <taxon>Bacillota</taxon>
        <taxon>Bacilli</taxon>
        <taxon>Lactobacillales</taxon>
        <taxon>Lactobacillaceae</taxon>
        <taxon>Lacticaseibacillus</taxon>
    </lineage>
</organism>
<evidence type="ECO:0008006" key="3">
    <source>
        <dbReference type="Google" id="ProtNLM"/>
    </source>
</evidence>
<dbReference type="STRING" id="1423783.FC50_GL000760"/>
<gene>
    <name evidence="1" type="ORF">FC50_GL000760</name>
</gene>